<sequence>MIPDSVPPAVAIALGIVALAAVLAVLSSLSRIAIRLASAPGVVVHEFAHKQACHLVGVPVTAVAYFRFGEPPGYVRHEQPERYRESFLISVAPFLVNTVVSLLAFLGAAALAASVGIGDAGFSGSALVADLRAASRTELATLGVLGWLGLAVGAQAFPSTGDANSLWSRSRAEWRRSPVVLLGIPVVIVIYVANLLSRLWADVFYALGLAAVAFYAVGAVGF</sequence>
<accession>A0A8A2VE92</accession>
<dbReference type="AlphaFoldDB" id="A0A8A2VE92"/>
<evidence type="ECO:0000256" key="1">
    <source>
        <dbReference type="SAM" id="Phobius"/>
    </source>
</evidence>
<feature type="transmembrane region" description="Helical" evidence="1">
    <location>
        <begin position="178"/>
        <end position="197"/>
    </location>
</feature>
<dbReference type="GeneID" id="63186684"/>
<keyword evidence="3" id="KW-1185">Reference proteome</keyword>
<organism evidence="2 3">
    <name type="scientific">Haloterrigena alkaliphila</name>
    <dbReference type="NCBI Taxonomy" id="2816475"/>
    <lineage>
        <taxon>Archaea</taxon>
        <taxon>Methanobacteriati</taxon>
        <taxon>Methanobacteriota</taxon>
        <taxon>Stenosarchaea group</taxon>
        <taxon>Halobacteria</taxon>
        <taxon>Halobacteriales</taxon>
        <taxon>Natrialbaceae</taxon>
        <taxon>Haloterrigena</taxon>
    </lineage>
</organism>
<feature type="transmembrane region" description="Helical" evidence="1">
    <location>
        <begin position="6"/>
        <end position="26"/>
    </location>
</feature>
<keyword evidence="1" id="KW-1133">Transmembrane helix</keyword>
<feature type="transmembrane region" description="Helical" evidence="1">
    <location>
        <begin position="87"/>
        <end position="117"/>
    </location>
</feature>
<dbReference type="KEGG" id="hakz:J0X25_05225"/>
<protein>
    <submittedName>
        <fullName evidence="2">DUF3267 domain-containing protein</fullName>
    </submittedName>
</protein>
<gene>
    <name evidence="2" type="ORF">J0X25_05225</name>
</gene>
<reference evidence="2 3" key="1">
    <citation type="submission" date="2021-03" db="EMBL/GenBank/DDBJ databases">
        <title>Haloterrigena longa sp. nov. and Haloterrigena limicola sp. nov., extremely halophilic archaea isolated from a salt lake.</title>
        <authorList>
            <person name="Henglin C."/>
        </authorList>
    </citation>
    <scope>NUCLEOTIDE SEQUENCE [LARGE SCALE GENOMIC DNA]</scope>
    <source>
        <strain evidence="2 3">KZCA68</strain>
    </source>
</reference>
<evidence type="ECO:0000313" key="3">
    <source>
        <dbReference type="Proteomes" id="UP000663203"/>
    </source>
</evidence>
<dbReference type="EMBL" id="CP071462">
    <property type="protein sequence ID" value="QSX00370.1"/>
    <property type="molecule type" value="Genomic_DNA"/>
</dbReference>
<feature type="transmembrane region" description="Helical" evidence="1">
    <location>
        <begin position="203"/>
        <end position="221"/>
    </location>
</feature>
<name>A0A8A2VE92_9EURY</name>
<dbReference type="Proteomes" id="UP000663203">
    <property type="component" value="Chromosome"/>
</dbReference>
<proteinExistence type="predicted"/>
<evidence type="ECO:0000313" key="2">
    <source>
        <dbReference type="EMBL" id="QSX00370.1"/>
    </source>
</evidence>
<keyword evidence="1" id="KW-0812">Transmembrane</keyword>
<keyword evidence="1" id="KW-0472">Membrane</keyword>
<dbReference type="RefSeq" id="WP_207290090.1">
    <property type="nucleotide sequence ID" value="NZ_CP071462.1"/>
</dbReference>